<evidence type="ECO:0000313" key="15">
    <source>
        <dbReference type="Proteomes" id="UP000030152"/>
    </source>
</evidence>
<dbReference type="CDD" id="cd04907">
    <property type="entry name" value="ACT_ThrD-I_2"/>
    <property type="match status" value="1"/>
</dbReference>
<reference evidence="14 15" key="1">
    <citation type="submission" date="2013-09" db="EMBL/GenBank/DDBJ databases">
        <authorList>
            <person name="Zeng Z."/>
            <person name="Chen C."/>
        </authorList>
    </citation>
    <scope>NUCLEOTIDE SEQUENCE [LARGE SCALE GENOMIC DNA]</scope>
    <source>
        <strain evidence="14 15">WB 3.3-2</strain>
    </source>
</reference>
<dbReference type="Gene3D" id="3.40.50.1100">
    <property type="match status" value="2"/>
</dbReference>
<dbReference type="Proteomes" id="UP000030152">
    <property type="component" value="Unassembled WGS sequence"/>
</dbReference>
<dbReference type="InterPro" id="IPR011820">
    <property type="entry name" value="IlvA"/>
</dbReference>
<evidence type="ECO:0000256" key="7">
    <source>
        <dbReference type="ARBA" id="ARBA00022624"/>
    </source>
</evidence>
<evidence type="ECO:0000256" key="11">
    <source>
        <dbReference type="ARBA" id="ARBA00025527"/>
    </source>
</evidence>
<proteinExistence type="inferred from homology"/>
<organism evidence="14 15">
    <name type="scientific">Flavobacterium rivuli WB 3.3-2 = DSM 21788</name>
    <dbReference type="NCBI Taxonomy" id="1121895"/>
    <lineage>
        <taxon>Bacteria</taxon>
        <taxon>Pseudomonadati</taxon>
        <taxon>Bacteroidota</taxon>
        <taxon>Flavobacteriia</taxon>
        <taxon>Flavobacteriales</taxon>
        <taxon>Flavobacteriaceae</taxon>
        <taxon>Flavobacterium</taxon>
    </lineage>
</organism>
<dbReference type="GO" id="GO:0006565">
    <property type="term" value="P:L-serine catabolic process"/>
    <property type="evidence" value="ECO:0007669"/>
    <property type="project" value="TreeGrafter"/>
</dbReference>
<evidence type="ECO:0000256" key="10">
    <source>
        <dbReference type="ARBA" id="ARBA00023304"/>
    </source>
</evidence>
<dbReference type="OrthoDB" id="9811476at2"/>
<comment type="catalytic activity">
    <reaction evidence="1 12">
        <text>L-threonine = 2-oxobutanoate + NH4(+)</text>
        <dbReference type="Rhea" id="RHEA:22108"/>
        <dbReference type="ChEBI" id="CHEBI:16763"/>
        <dbReference type="ChEBI" id="CHEBI:28938"/>
        <dbReference type="ChEBI" id="CHEBI:57926"/>
        <dbReference type="EC" id="4.3.1.19"/>
    </reaction>
</comment>
<dbReference type="eggNOG" id="COG1171">
    <property type="taxonomic scope" value="Bacteria"/>
</dbReference>
<dbReference type="PANTHER" id="PTHR48078:SF11">
    <property type="entry name" value="THREONINE DEHYDRATASE, MITOCHONDRIAL"/>
    <property type="match status" value="1"/>
</dbReference>
<dbReference type="RefSeq" id="WP_020212652.1">
    <property type="nucleotide sequence ID" value="NZ_JRLX01000003.1"/>
</dbReference>
<gene>
    <name evidence="12" type="primary">ilvA</name>
    <name evidence="14" type="ORF">Q765_05110</name>
</gene>
<name>A0A0A2MHR7_9FLAO</name>
<dbReference type="Pfam" id="PF00291">
    <property type="entry name" value="PALP"/>
    <property type="match status" value="1"/>
</dbReference>
<evidence type="ECO:0000256" key="9">
    <source>
        <dbReference type="ARBA" id="ARBA00023239"/>
    </source>
</evidence>
<evidence type="ECO:0000256" key="1">
    <source>
        <dbReference type="ARBA" id="ARBA00001274"/>
    </source>
</evidence>
<keyword evidence="15" id="KW-1185">Reference proteome</keyword>
<dbReference type="EMBL" id="JRLX01000003">
    <property type="protein sequence ID" value="KGO87865.1"/>
    <property type="molecule type" value="Genomic_DNA"/>
</dbReference>
<dbReference type="NCBIfam" id="NF006390">
    <property type="entry name" value="PRK08639.1"/>
    <property type="match status" value="1"/>
</dbReference>
<dbReference type="InterPro" id="IPR001721">
    <property type="entry name" value="TD_ACT-like"/>
</dbReference>
<evidence type="ECO:0000256" key="5">
    <source>
        <dbReference type="ARBA" id="ARBA00011881"/>
    </source>
</evidence>
<dbReference type="Pfam" id="PF00585">
    <property type="entry name" value="Thr_dehydrat_C"/>
    <property type="match status" value="1"/>
</dbReference>
<accession>A0A0A2MHR7</accession>
<evidence type="ECO:0000256" key="3">
    <source>
        <dbReference type="ARBA" id="ARBA00004810"/>
    </source>
</evidence>
<dbReference type="CDD" id="cd01562">
    <property type="entry name" value="Thr-dehyd"/>
    <property type="match status" value="1"/>
</dbReference>
<dbReference type="UniPathway" id="UPA00047">
    <property type="reaction ID" value="UER00054"/>
</dbReference>
<dbReference type="PANTHER" id="PTHR48078">
    <property type="entry name" value="THREONINE DEHYDRATASE, MITOCHONDRIAL-RELATED"/>
    <property type="match status" value="1"/>
</dbReference>
<comment type="pathway">
    <text evidence="3 12">Amino-acid biosynthesis; L-isoleucine biosynthesis; 2-oxobutanoate from L-threonine: step 1/1.</text>
</comment>
<keyword evidence="7 12" id="KW-0412">Isoleucine biosynthesis</keyword>
<dbReference type="AlphaFoldDB" id="A0A0A2MHR7"/>
<dbReference type="EC" id="4.3.1.19" evidence="12"/>
<dbReference type="PROSITE" id="PS00165">
    <property type="entry name" value="DEHYDRATASE_SER_THR"/>
    <property type="match status" value="1"/>
</dbReference>
<dbReference type="InterPro" id="IPR000634">
    <property type="entry name" value="Ser/Thr_deHydtase_PyrdxlP-BS"/>
</dbReference>
<dbReference type="InterPro" id="IPR001926">
    <property type="entry name" value="TrpB-like_PALP"/>
</dbReference>
<comment type="subunit">
    <text evidence="5 12">Homotetramer.</text>
</comment>
<dbReference type="GO" id="GO:0004794">
    <property type="term" value="F:threonine deaminase activity"/>
    <property type="evidence" value="ECO:0007669"/>
    <property type="project" value="UniProtKB-UniRule"/>
</dbReference>
<dbReference type="GO" id="GO:0009097">
    <property type="term" value="P:isoleucine biosynthetic process"/>
    <property type="evidence" value="ECO:0007669"/>
    <property type="project" value="UniProtKB-UniRule"/>
</dbReference>
<evidence type="ECO:0000256" key="12">
    <source>
        <dbReference type="RuleBase" id="RU362012"/>
    </source>
</evidence>
<comment type="similarity">
    <text evidence="4 12">Belongs to the serine/threonine dehydratase family.</text>
</comment>
<dbReference type="GO" id="GO:0030170">
    <property type="term" value="F:pyridoxal phosphate binding"/>
    <property type="evidence" value="ECO:0007669"/>
    <property type="project" value="InterPro"/>
</dbReference>
<dbReference type="NCBIfam" id="TIGR02079">
    <property type="entry name" value="THD1"/>
    <property type="match status" value="1"/>
</dbReference>
<dbReference type="SUPFAM" id="SSF55021">
    <property type="entry name" value="ACT-like"/>
    <property type="match status" value="1"/>
</dbReference>
<comment type="cofactor">
    <cofactor evidence="2 12">
        <name>pyridoxal 5'-phosphate</name>
        <dbReference type="ChEBI" id="CHEBI:597326"/>
    </cofactor>
</comment>
<evidence type="ECO:0000256" key="6">
    <source>
        <dbReference type="ARBA" id="ARBA00022605"/>
    </source>
</evidence>
<evidence type="ECO:0000256" key="8">
    <source>
        <dbReference type="ARBA" id="ARBA00022898"/>
    </source>
</evidence>
<feature type="domain" description="ACT-like" evidence="13">
    <location>
        <begin position="338"/>
        <end position="412"/>
    </location>
</feature>
<keyword evidence="10 12" id="KW-0100">Branched-chain amino acid biosynthesis</keyword>
<evidence type="ECO:0000313" key="14">
    <source>
        <dbReference type="EMBL" id="KGO87865.1"/>
    </source>
</evidence>
<dbReference type="PROSITE" id="PS51672">
    <property type="entry name" value="ACT_LIKE"/>
    <property type="match status" value="1"/>
</dbReference>
<dbReference type="InterPro" id="IPR050147">
    <property type="entry name" value="Ser/Thr_Dehydratase"/>
</dbReference>
<dbReference type="GO" id="GO:0003941">
    <property type="term" value="F:L-serine ammonia-lyase activity"/>
    <property type="evidence" value="ECO:0007669"/>
    <property type="project" value="TreeGrafter"/>
</dbReference>
<evidence type="ECO:0000256" key="2">
    <source>
        <dbReference type="ARBA" id="ARBA00001933"/>
    </source>
</evidence>
<keyword evidence="8 12" id="KW-0663">Pyridoxal phosphate</keyword>
<keyword evidence="6 12" id="KW-0028">Amino-acid biosynthesis</keyword>
<dbReference type="GO" id="GO:0006567">
    <property type="term" value="P:L-threonine catabolic process"/>
    <property type="evidence" value="ECO:0007669"/>
    <property type="project" value="TreeGrafter"/>
</dbReference>
<sequence>MNTQPITYFPTIEDVKRAAERLKHVVHKTQLSPNRTASELYGANILFKREDLQQVRSYKIRGAYNKMATLSETERARGVVCASAGNHAQGVALACNKMQVNGTIFMPTPTPGQKLDQVAMFGGEYARVVLAGDTFDEAKEAALLYCEEQGAVFIHPFDDPYIIEGQATIGLEILEQMQQPIDYIFVPVGGGGLAAGLSSVFKILSPHTKIIGVEPTGAPSMKQALEKGEPVHLDRINKFVDGAAVQKVGSYTFDICRHTLSDMLLVDEGRICQVILSLYNKDAIVIEPAGALSVGALAQYADKIKGKNVVCIISGSNNDITRMEEIKEGALLYAGLKHYFLVKFPQRPGALREFVMNVLGPTDDISHFEYTKKNSKEKGTAVVGIELRDAADYDVLLANMKTLGFYVDYLNDKPHLLNLLV</sequence>
<dbReference type="InterPro" id="IPR045865">
    <property type="entry name" value="ACT-like_dom_sf"/>
</dbReference>
<dbReference type="InterPro" id="IPR036052">
    <property type="entry name" value="TrpB-like_PALP_sf"/>
</dbReference>
<dbReference type="FunFam" id="3.40.50.1100:FF:000005">
    <property type="entry name" value="Threonine dehydratase catabolic"/>
    <property type="match status" value="1"/>
</dbReference>
<evidence type="ECO:0000256" key="4">
    <source>
        <dbReference type="ARBA" id="ARBA00010869"/>
    </source>
</evidence>
<keyword evidence="9 12" id="KW-0456">Lyase</keyword>
<evidence type="ECO:0000259" key="13">
    <source>
        <dbReference type="PROSITE" id="PS51672"/>
    </source>
</evidence>
<comment type="caution">
    <text evidence="14">The sequence shown here is derived from an EMBL/GenBank/DDBJ whole genome shotgun (WGS) entry which is preliminary data.</text>
</comment>
<comment type="function">
    <text evidence="11 12">Catalyzes the anaerobic formation of alpha-ketobutyrate and ammonia from threonine in a two-step reaction. The first step involved a dehydration of threonine and a production of enamine intermediates (aminocrotonate), which tautomerizes to its imine form (iminobutyrate). Both intermediates are unstable and short-lived. The second step is the nonenzymatic hydrolysis of the enamine/imine intermediates to form 2-ketobutyrate and free ammonia. In the low water environment of the cell, the second step is accelerated by RidA.</text>
</comment>
<dbReference type="SUPFAM" id="SSF53686">
    <property type="entry name" value="Tryptophan synthase beta subunit-like PLP-dependent enzymes"/>
    <property type="match status" value="1"/>
</dbReference>
<protein>
    <recommendedName>
        <fullName evidence="12">L-threonine dehydratase</fullName>
        <ecNumber evidence="12">4.3.1.19</ecNumber>
    </recommendedName>
    <alternativeName>
        <fullName evidence="12">Threonine deaminase</fullName>
    </alternativeName>
</protein>
<dbReference type="FunFam" id="3.40.50.1100:FF:000007">
    <property type="entry name" value="L-threonine dehydratase catabolic TdcB"/>
    <property type="match status" value="1"/>
</dbReference>
<dbReference type="STRING" id="1121895.GCA_000378485_01508"/>